<feature type="compositionally biased region" description="Polar residues" evidence="7">
    <location>
        <begin position="1"/>
        <end position="13"/>
    </location>
</feature>
<evidence type="ECO:0000259" key="9">
    <source>
        <dbReference type="PROSITE" id="PS50850"/>
    </source>
</evidence>
<name>A0ABW2DKT1_9BACT</name>
<dbReference type="PANTHER" id="PTHR43826:SF6">
    <property type="entry name" value="GLYCEROL-3-PHOSPHATE TRANSPORTER"/>
    <property type="match status" value="1"/>
</dbReference>
<accession>A0ABW2DKT1</accession>
<feature type="region of interest" description="Disordered" evidence="7">
    <location>
        <begin position="1"/>
        <end position="28"/>
    </location>
</feature>
<keyword evidence="11" id="KW-1185">Reference proteome</keyword>
<evidence type="ECO:0000256" key="3">
    <source>
        <dbReference type="ARBA" id="ARBA00022692"/>
    </source>
</evidence>
<dbReference type="InterPro" id="IPR000849">
    <property type="entry name" value="Sugar_P_transporter"/>
</dbReference>
<feature type="transmembrane region" description="Helical" evidence="8">
    <location>
        <begin position="135"/>
        <end position="154"/>
    </location>
</feature>
<evidence type="ECO:0000256" key="2">
    <source>
        <dbReference type="ARBA" id="ARBA00009598"/>
    </source>
</evidence>
<dbReference type="InterPro" id="IPR036259">
    <property type="entry name" value="MFS_trans_sf"/>
</dbReference>
<evidence type="ECO:0000256" key="4">
    <source>
        <dbReference type="ARBA" id="ARBA00022989"/>
    </source>
</evidence>
<dbReference type="Proteomes" id="UP001596405">
    <property type="component" value="Unassembled WGS sequence"/>
</dbReference>
<dbReference type="InterPro" id="IPR051337">
    <property type="entry name" value="OPA_Antiporter"/>
</dbReference>
<reference evidence="11" key="1">
    <citation type="journal article" date="2019" name="Int. J. Syst. Evol. Microbiol.">
        <title>The Global Catalogue of Microorganisms (GCM) 10K type strain sequencing project: providing services to taxonomists for standard genome sequencing and annotation.</title>
        <authorList>
            <consortium name="The Broad Institute Genomics Platform"/>
            <consortium name="The Broad Institute Genome Sequencing Center for Infectious Disease"/>
            <person name="Wu L."/>
            <person name="Ma J."/>
        </authorList>
    </citation>
    <scope>NUCLEOTIDE SEQUENCE [LARGE SCALE GENOMIC DNA]</scope>
    <source>
        <strain evidence="11">CGMCC 4.7393</strain>
    </source>
</reference>
<evidence type="ECO:0000313" key="11">
    <source>
        <dbReference type="Proteomes" id="UP001596405"/>
    </source>
</evidence>
<dbReference type="InterPro" id="IPR011701">
    <property type="entry name" value="MFS"/>
</dbReference>
<evidence type="ECO:0000256" key="6">
    <source>
        <dbReference type="NCBIfam" id="TIGR00712"/>
    </source>
</evidence>
<organism evidence="10 11">
    <name type="scientific">Rufibacter roseus</name>
    <dbReference type="NCBI Taxonomy" id="1567108"/>
    <lineage>
        <taxon>Bacteria</taxon>
        <taxon>Pseudomonadati</taxon>
        <taxon>Bacteroidota</taxon>
        <taxon>Cytophagia</taxon>
        <taxon>Cytophagales</taxon>
        <taxon>Hymenobacteraceae</taxon>
        <taxon>Rufibacter</taxon>
    </lineage>
</organism>
<dbReference type="InterPro" id="IPR021159">
    <property type="entry name" value="Sugar-P_transporter_CS"/>
</dbReference>
<dbReference type="CDD" id="cd17345">
    <property type="entry name" value="MFS_GlpT"/>
    <property type="match status" value="1"/>
</dbReference>
<keyword evidence="4 8" id="KW-1133">Transmembrane helix</keyword>
<feature type="transmembrane region" description="Helical" evidence="8">
    <location>
        <begin position="339"/>
        <end position="355"/>
    </location>
</feature>
<feature type="domain" description="Major facilitator superfamily (MFS) profile" evidence="9">
    <location>
        <begin position="41"/>
        <end position="454"/>
    </location>
</feature>
<dbReference type="EMBL" id="JBHSYQ010000003">
    <property type="protein sequence ID" value="MFC6997289.1"/>
    <property type="molecule type" value="Genomic_DNA"/>
</dbReference>
<dbReference type="InterPro" id="IPR020846">
    <property type="entry name" value="MFS_dom"/>
</dbReference>
<dbReference type="NCBIfam" id="TIGR00881">
    <property type="entry name" value="2A0104"/>
    <property type="match status" value="1"/>
</dbReference>
<gene>
    <name evidence="10" type="primary">glpT</name>
    <name evidence="10" type="ORF">ACFQHR_06610</name>
</gene>
<feature type="transmembrane region" description="Helical" evidence="8">
    <location>
        <begin position="367"/>
        <end position="388"/>
    </location>
</feature>
<feature type="transmembrane region" description="Helical" evidence="8">
    <location>
        <begin position="41"/>
        <end position="59"/>
    </location>
</feature>
<keyword evidence="5 8" id="KW-0472">Membrane</keyword>
<keyword evidence="3 8" id="KW-0812">Transmembrane</keyword>
<evidence type="ECO:0000256" key="1">
    <source>
        <dbReference type="ARBA" id="ARBA00004127"/>
    </source>
</evidence>
<dbReference type="Gene3D" id="1.20.1250.20">
    <property type="entry name" value="MFS general substrate transporter like domains"/>
    <property type="match status" value="2"/>
</dbReference>
<feature type="transmembrane region" description="Helical" evidence="8">
    <location>
        <begin position="175"/>
        <end position="199"/>
    </location>
</feature>
<evidence type="ECO:0000313" key="10">
    <source>
        <dbReference type="EMBL" id="MFC6997289.1"/>
    </source>
</evidence>
<feature type="transmembrane region" description="Helical" evidence="8">
    <location>
        <begin position="432"/>
        <end position="450"/>
    </location>
</feature>
<comment type="subcellular location">
    <subcellularLocation>
        <location evidence="1">Endomembrane system</location>
        <topology evidence="1">Multi-pass membrane protein</topology>
    </subcellularLocation>
</comment>
<dbReference type="InterPro" id="IPR005267">
    <property type="entry name" value="G3P_transporter"/>
</dbReference>
<comment type="similarity">
    <text evidence="2">Belongs to the major facilitator superfamily. Organophosphate:Pi antiporter (OPA) (TC 2.A.1.4) family.</text>
</comment>
<dbReference type="PIRSF" id="PIRSF002808">
    <property type="entry name" value="Hexose_phosphate_transp"/>
    <property type="match status" value="1"/>
</dbReference>
<comment type="caution">
    <text evidence="10">The sequence shown here is derived from an EMBL/GenBank/DDBJ whole genome shotgun (WGS) entry which is preliminary data.</text>
</comment>
<sequence length="460" mass="50912">MKVLNKQSTSVNGKSRKNLFSPPPHKEELPVQRIDPEYKRLRLQVFMGIFIGYAGYYLVRKNFSMVMPDLIAQGFSKADLGFALSGVSIAYGLSKFLMGSLSDRSNARIFLSVGLLLSALTTILMGVATWATSSILIMFALLFLNGWFQGMGWPPCGRVMVHWFSTKERGTKMSIWNVAHNIGGGLVGPLTIAAVAIFGTWQSKFYFPGMIAVGVAAIVYLLVRDTPQSCGLPAIEKYRNDYPKDYSEQHEQELTARQIFFNFVFNNRVLWYIAFANAFVYLVRYGILDWAPTYLEEAKGFSVKETGWAYFAYEYAGIPGTLLCGWISDKVFKGRRAPATIIYMALVLVAVLVYWKNPAGNLWIDNLALVAIGFLIYGPVMLIGVQALDLVPKKAAGTAAGLTGLFGYLGGALFANIAMGFIVDAWGWDGGFSMLVAACLLAIGFSALTWKREKQYLNVQ</sequence>
<feature type="transmembrane region" description="Helical" evidence="8">
    <location>
        <begin position="269"/>
        <end position="287"/>
    </location>
</feature>
<dbReference type="PROSITE" id="PS00942">
    <property type="entry name" value="GLPT"/>
    <property type="match status" value="1"/>
</dbReference>
<protein>
    <recommendedName>
        <fullName evidence="6">Glycerol-3-phosphate transporter</fullName>
    </recommendedName>
</protein>
<dbReference type="NCBIfam" id="TIGR00712">
    <property type="entry name" value="glpT"/>
    <property type="match status" value="1"/>
</dbReference>
<dbReference type="PANTHER" id="PTHR43826">
    <property type="entry name" value="GLUCOSE-6-PHOSPHATE EXCHANGER SLC37A4"/>
    <property type="match status" value="1"/>
</dbReference>
<feature type="transmembrane region" description="Helical" evidence="8">
    <location>
        <begin position="109"/>
        <end position="129"/>
    </location>
</feature>
<feature type="transmembrane region" description="Helical" evidence="8">
    <location>
        <begin position="307"/>
        <end position="327"/>
    </location>
</feature>
<dbReference type="SUPFAM" id="SSF103473">
    <property type="entry name" value="MFS general substrate transporter"/>
    <property type="match status" value="1"/>
</dbReference>
<evidence type="ECO:0000256" key="7">
    <source>
        <dbReference type="SAM" id="MobiDB-lite"/>
    </source>
</evidence>
<feature type="transmembrane region" description="Helical" evidence="8">
    <location>
        <begin position="205"/>
        <end position="223"/>
    </location>
</feature>
<dbReference type="RefSeq" id="WP_239693297.1">
    <property type="nucleotide sequence ID" value="NZ_JBHSYQ010000003.1"/>
</dbReference>
<dbReference type="Pfam" id="PF07690">
    <property type="entry name" value="MFS_1"/>
    <property type="match status" value="1"/>
</dbReference>
<evidence type="ECO:0000256" key="8">
    <source>
        <dbReference type="SAM" id="Phobius"/>
    </source>
</evidence>
<proteinExistence type="inferred from homology"/>
<evidence type="ECO:0000256" key="5">
    <source>
        <dbReference type="ARBA" id="ARBA00023136"/>
    </source>
</evidence>
<feature type="transmembrane region" description="Helical" evidence="8">
    <location>
        <begin position="79"/>
        <end position="97"/>
    </location>
</feature>
<feature type="transmembrane region" description="Helical" evidence="8">
    <location>
        <begin position="400"/>
        <end position="426"/>
    </location>
</feature>
<dbReference type="PROSITE" id="PS50850">
    <property type="entry name" value="MFS"/>
    <property type="match status" value="1"/>
</dbReference>